<reference evidence="4" key="1">
    <citation type="submission" date="2020-06" db="EMBL/GenBank/DDBJ databases">
        <authorList>
            <consortium name="Plant Systems Biology data submission"/>
        </authorList>
    </citation>
    <scope>NUCLEOTIDE SEQUENCE</scope>
    <source>
        <strain evidence="4">D6</strain>
    </source>
</reference>
<feature type="compositionally biased region" description="Polar residues" evidence="2">
    <location>
        <begin position="104"/>
        <end position="116"/>
    </location>
</feature>
<evidence type="ECO:0000256" key="2">
    <source>
        <dbReference type="SAM" id="MobiDB-lite"/>
    </source>
</evidence>
<dbReference type="OrthoDB" id="205962at2759"/>
<name>A0A9N8HIA1_9STRA</name>
<dbReference type="PROSITE" id="PS50084">
    <property type="entry name" value="KH_TYPE_1"/>
    <property type="match status" value="2"/>
</dbReference>
<evidence type="ECO:0000313" key="4">
    <source>
        <dbReference type="EMBL" id="CAB9511513.1"/>
    </source>
</evidence>
<dbReference type="SUPFAM" id="SSF54791">
    <property type="entry name" value="Eukaryotic type KH-domain (KH-domain type I)"/>
    <property type="match status" value="1"/>
</dbReference>
<proteinExistence type="predicted"/>
<keyword evidence="5" id="KW-1185">Reference proteome</keyword>
<dbReference type="Gene3D" id="3.30.1370.10">
    <property type="entry name" value="K Homology domain, type 1"/>
    <property type="match status" value="2"/>
</dbReference>
<protein>
    <recommendedName>
        <fullName evidence="3">K Homology domain-containing protein</fullName>
    </recommendedName>
</protein>
<feature type="region of interest" description="Disordered" evidence="2">
    <location>
        <begin position="96"/>
        <end position="153"/>
    </location>
</feature>
<dbReference type="AlphaFoldDB" id="A0A9N8HIA1"/>
<gene>
    <name evidence="4" type="ORF">SEMRO_488_G153120.1</name>
</gene>
<organism evidence="4 5">
    <name type="scientific">Seminavis robusta</name>
    <dbReference type="NCBI Taxonomy" id="568900"/>
    <lineage>
        <taxon>Eukaryota</taxon>
        <taxon>Sar</taxon>
        <taxon>Stramenopiles</taxon>
        <taxon>Ochrophyta</taxon>
        <taxon>Bacillariophyta</taxon>
        <taxon>Bacillariophyceae</taxon>
        <taxon>Bacillariophycidae</taxon>
        <taxon>Naviculales</taxon>
        <taxon>Naviculaceae</taxon>
        <taxon>Seminavis</taxon>
    </lineage>
</organism>
<keyword evidence="1" id="KW-0694">RNA-binding</keyword>
<evidence type="ECO:0000259" key="3">
    <source>
        <dbReference type="SMART" id="SM00322"/>
    </source>
</evidence>
<dbReference type="GO" id="GO:0003723">
    <property type="term" value="F:RNA binding"/>
    <property type="evidence" value="ECO:0007669"/>
    <property type="project" value="UniProtKB-UniRule"/>
</dbReference>
<dbReference type="InterPro" id="IPR036612">
    <property type="entry name" value="KH_dom_type_1_sf"/>
</dbReference>
<accession>A0A9N8HIA1</accession>
<dbReference type="EMBL" id="CAICTM010000487">
    <property type="protein sequence ID" value="CAB9511513.1"/>
    <property type="molecule type" value="Genomic_DNA"/>
</dbReference>
<evidence type="ECO:0000256" key="1">
    <source>
        <dbReference type="PROSITE-ProRule" id="PRU00117"/>
    </source>
</evidence>
<dbReference type="InterPro" id="IPR004087">
    <property type="entry name" value="KH_dom"/>
</dbReference>
<feature type="compositionally biased region" description="Low complexity" evidence="2">
    <location>
        <begin position="350"/>
        <end position="367"/>
    </location>
</feature>
<sequence length="396" mass="42555">MKVAPATATASSSAAAVTDRITPDTDDKVLLSIAAKQSVLIQPLITLTCYIPSASVGAVIGRKGQTVDKIQHKAQQAGTSHGLVRLCILGNQQNELVGDDHSSRQPQQAQQNNSETASSPEQQQSPSAQPNNAATTTTTTTTTHNSSSSSSVPYTYTELDFSDPNWTPVVIRSDPCATLVCAQLLNEKAGRIMDDVIMDVPLGRNKHAAVVGRRGFILGNLSADCHVRIMIPRKELRHDIIQLEGELENVKQCLERILEITSTSTSNSNNEQQQAGGKKKANDKQQEKDEESETVTLPVLPPQTKLKTIGKKTETAIKKKKTEDGHWDLTVFGTSAENVKAAVLLLKKLSDTATKGSPTGASSSTPTRARGRGRQRNNKKVGNNSKHNKSGKSPPS</sequence>
<feature type="region of interest" description="Disordered" evidence="2">
    <location>
        <begin position="263"/>
        <end position="303"/>
    </location>
</feature>
<feature type="domain" description="K Homology" evidence="3">
    <location>
        <begin position="43"/>
        <end position="190"/>
    </location>
</feature>
<evidence type="ECO:0000313" key="5">
    <source>
        <dbReference type="Proteomes" id="UP001153069"/>
    </source>
</evidence>
<dbReference type="SMART" id="SM00322">
    <property type="entry name" value="KH"/>
    <property type="match status" value="2"/>
</dbReference>
<feature type="region of interest" description="Disordered" evidence="2">
    <location>
        <begin position="350"/>
        <end position="396"/>
    </location>
</feature>
<dbReference type="Pfam" id="PF00013">
    <property type="entry name" value="KH_1"/>
    <property type="match status" value="1"/>
</dbReference>
<comment type="caution">
    <text evidence="4">The sequence shown here is derived from an EMBL/GenBank/DDBJ whole genome shotgun (WGS) entry which is preliminary data.</text>
</comment>
<feature type="domain" description="K Homology" evidence="3">
    <location>
        <begin position="194"/>
        <end position="262"/>
    </location>
</feature>
<dbReference type="Proteomes" id="UP001153069">
    <property type="component" value="Unassembled WGS sequence"/>
</dbReference>
<feature type="compositionally biased region" description="Basic residues" evidence="2">
    <location>
        <begin position="369"/>
        <end position="379"/>
    </location>
</feature>
<feature type="compositionally biased region" description="Polar residues" evidence="2">
    <location>
        <begin position="380"/>
        <end position="396"/>
    </location>
</feature>
<feature type="compositionally biased region" description="Low complexity" evidence="2">
    <location>
        <begin position="117"/>
        <end position="151"/>
    </location>
</feature>
<dbReference type="InterPro" id="IPR004088">
    <property type="entry name" value="KH_dom_type_1"/>
</dbReference>